<organism evidence="2 3">
    <name type="scientific">Pleurodeles waltl</name>
    <name type="common">Iberian ribbed newt</name>
    <dbReference type="NCBI Taxonomy" id="8319"/>
    <lineage>
        <taxon>Eukaryota</taxon>
        <taxon>Metazoa</taxon>
        <taxon>Chordata</taxon>
        <taxon>Craniata</taxon>
        <taxon>Vertebrata</taxon>
        <taxon>Euteleostomi</taxon>
        <taxon>Amphibia</taxon>
        <taxon>Batrachia</taxon>
        <taxon>Caudata</taxon>
        <taxon>Salamandroidea</taxon>
        <taxon>Salamandridae</taxon>
        <taxon>Pleurodelinae</taxon>
        <taxon>Pleurodeles</taxon>
    </lineage>
</organism>
<proteinExistence type="predicted"/>
<protein>
    <submittedName>
        <fullName evidence="2">Uncharacterized protein</fullName>
    </submittedName>
</protein>
<feature type="compositionally biased region" description="Basic and acidic residues" evidence="1">
    <location>
        <begin position="83"/>
        <end position="100"/>
    </location>
</feature>
<dbReference type="EMBL" id="JANPWB010000004">
    <property type="protein sequence ID" value="KAJ1194593.1"/>
    <property type="molecule type" value="Genomic_DNA"/>
</dbReference>
<sequence>MLAPAREGARELSFQHRSLLMCLKGYRQCTHCAIALFHSSHNRIRAGPLPAHRSAAPPCTRSQAQGQGLPVQHMDPSATAHTGARDSRHYLGASDAEHACSHARSHASPARITRGTQGRAESARSCPGEAGSAPGAARHTHPREEETGRAAQPL</sequence>
<accession>A0AAV7V091</accession>
<name>A0AAV7V091_PLEWA</name>
<reference evidence="2" key="1">
    <citation type="journal article" date="2022" name="bioRxiv">
        <title>Sequencing and chromosome-scale assembly of the giantPleurodeles waltlgenome.</title>
        <authorList>
            <person name="Brown T."/>
            <person name="Elewa A."/>
            <person name="Iarovenko S."/>
            <person name="Subramanian E."/>
            <person name="Araus A.J."/>
            <person name="Petzold A."/>
            <person name="Susuki M."/>
            <person name="Suzuki K.-i.T."/>
            <person name="Hayashi T."/>
            <person name="Toyoda A."/>
            <person name="Oliveira C."/>
            <person name="Osipova E."/>
            <person name="Leigh N.D."/>
            <person name="Simon A."/>
            <person name="Yun M.H."/>
        </authorList>
    </citation>
    <scope>NUCLEOTIDE SEQUENCE</scope>
    <source>
        <strain evidence="2">20211129_DDA</strain>
        <tissue evidence="2">Liver</tissue>
    </source>
</reference>
<evidence type="ECO:0000313" key="2">
    <source>
        <dbReference type="EMBL" id="KAJ1194593.1"/>
    </source>
</evidence>
<dbReference type="AlphaFoldDB" id="A0AAV7V091"/>
<evidence type="ECO:0000256" key="1">
    <source>
        <dbReference type="SAM" id="MobiDB-lite"/>
    </source>
</evidence>
<gene>
    <name evidence="2" type="ORF">NDU88_003881</name>
</gene>
<keyword evidence="3" id="KW-1185">Reference proteome</keyword>
<evidence type="ECO:0000313" key="3">
    <source>
        <dbReference type="Proteomes" id="UP001066276"/>
    </source>
</evidence>
<dbReference type="Proteomes" id="UP001066276">
    <property type="component" value="Chromosome 2_2"/>
</dbReference>
<comment type="caution">
    <text evidence="2">The sequence shown here is derived from an EMBL/GenBank/DDBJ whole genome shotgun (WGS) entry which is preliminary data.</text>
</comment>
<feature type="region of interest" description="Disordered" evidence="1">
    <location>
        <begin position="48"/>
        <end position="154"/>
    </location>
</feature>